<reference evidence="2 3" key="3">
    <citation type="submission" date="2019-03" db="EMBL/GenBank/DDBJ databases">
        <title>Genomic Encyclopedia of Type Strains, Phase IV (KMG-IV): sequencing the most valuable type-strain genomes for metagenomic binning, comparative biology and taxonomic classification.</title>
        <authorList>
            <person name="Goeker M."/>
        </authorList>
    </citation>
    <scope>NUCLEOTIDE SEQUENCE [LARGE SCALE GENOMIC DNA]</scope>
    <source>
        <strain evidence="2 3">DSM 103236</strain>
    </source>
</reference>
<dbReference type="Proteomes" id="UP000622648">
    <property type="component" value="Unassembled WGS sequence"/>
</dbReference>
<dbReference type="Proteomes" id="UP000295684">
    <property type="component" value="Unassembled WGS sequence"/>
</dbReference>
<sequence>MKKQFKNYFVLSYAIIAMFTACKKNENAGIERPVKTELTGKLATISADSVTFTFPPLHIVGSTVAAADIEVLTDGGSSVIERGIVWGTAPNPSITNNKVSHGNAGLGKFRLMLKGLTPKTTYYARAYASNGSGVSYSSNVTFKTIAKGNITYTFNKSNTPTAEELAAYGRLQVAIDSAVWYLENYTSATKHLYLNYDSGVPTADANNEGWMRFGSNSSYQNLRTMLHESDHSLGTGTSSWWSNHIVSGKLEAPSVTSLLRIILNDSTAKLNGDSQHWWPYGLNQNSEVSSSWDYVYNCLILEAMRKDGLTEFSGAYNP</sequence>
<reference evidence="4" key="2">
    <citation type="journal article" date="2019" name="Int. J. Syst. Evol. Microbiol.">
        <title>The Global Catalogue of Microorganisms (GCM) 10K type strain sequencing project: providing services to taxonomists for standard genome sequencing and annotation.</title>
        <authorList>
            <consortium name="The Broad Institute Genomics Platform"/>
            <consortium name="The Broad Institute Genome Sequencing Center for Infectious Disease"/>
            <person name="Wu L."/>
            <person name="Ma J."/>
        </authorList>
    </citation>
    <scope>NUCLEOTIDE SEQUENCE [LARGE SCALE GENOMIC DNA]</scope>
    <source>
        <strain evidence="4">CGMCC 1.15644</strain>
    </source>
</reference>
<reference evidence="1" key="4">
    <citation type="submission" date="2024-05" db="EMBL/GenBank/DDBJ databases">
        <authorList>
            <person name="Sun Q."/>
            <person name="Zhou Y."/>
        </authorList>
    </citation>
    <scope>NUCLEOTIDE SEQUENCE</scope>
    <source>
        <strain evidence="1">CGMCC 1.15644</strain>
    </source>
</reference>
<dbReference type="PROSITE" id="PS51257">
    <property type="entry name" value="PROKAR_LIPOPROTEIN"/>
    <property type="match status" value="1"/>
</dbReference>
<name>A0A4R2HHR9_9SPHI</name>
<dbReference type="Gene3D" id="2.60.40.10">
    <property type="entry name" value="Immunoglobulins"/>
    <property type="match status" value="1"/>
</dbReference>
<evidence type="ECO:0008006" key="5">
    <source>
        <dbReference type="Google" id="ProtNLM"/>
    </source>
</evidence>
<keyword evidence="4" id="KW-1185">Reference proteome</keyword>
<dbReference type="OrthoDB" id="9765957at2"/>
<dbReference type="SUPFAM" id="SSF49265">
    <property type="entry name" value="Fibronectin type III"/>
    <property type="match status" value="1"/>
</dbReference>
<evidence type="ECO:0000313" key="1">
    <source>
        <dbReference type="EMBL" id="GGE51621.1"/>
    </source>
</evidence>
<reference evidence="1" key="1">
    <citation type="journal article" date="2014" name="Int. J. Syst. Evol. Microbiol.">
        <title>Complete genome of a new Firmicutes species belonging to the dominant human colonic microbiota ('Ruminococcus bicirculans') reveals two chromosomes and a selective capacity to utilize plant glucans.</title>
        <authorList>
            <consortium name="NISC Comparative Sequencing Program"/>
            <person name="Wegmann U."/>
            <person name="Louis P."/>
            <person name="Goesmann A."/>
            <person name="Henrissat B."/>
            <person name="Duncan S.H."/>
            <person name="Flint H.J."/>
        </authorList>
    </citation>
    <scope>NUCLEOTIDE SEQUENCE</scope>
    <source>
        <strain evidence="1">CGMCC 1.15644</strain>
    </source>
</reference>
<dbReference type="InterPro" id="IPR036116">
    <property type="entry name" value="FN3_sf"/>
</dbReference>
<organism evidence="2 3">
    <name type="scientific">Pedobacter psychrotolerans</name>
    <dbReference type="NCBI Taxonomy" id="1843235"/>
    <lineage>
        <taxon>Bacteria</taxon>
        <taxon>Pseudomonadati</taxon>
        <taxon>Bacteroidota</taxon>
        <taxon>Sphingobacteriia</taxon>
        <taxon>Sphingobacteriales</taxon>
        <taxon>Sphingobacteriaceae</taxon>
        <taxon>Pedobacter</taxon>
    </lineage>
</organism>
<evidence type="ECO:0000313" key="4">
    <source>
        <dbReference type="Proteomes" id="UP000622648"/>
    </source>
</evidence>
<dbReference type="RefSeq" id="WP_132529771.1">
    <property type="nucleotide sequence ID" value="NZ_BMJO01000003.1"/>
</dbReference>
<evidence type="ECO:0000313" key="3">
    <source>
        <dbReference type="Proteomes" id="UP000295684"/>
    </source>
</evidence>
<dbReference type="EMBL" id="BMJO01000003">
    <property type="protein sequence ID" value="GGE51621.1"/>
    <property type="molecule type" value="Genomic_DNA"/>
</dbReference>
<proteinExistence type="predicted"/>
<accession>A0A4R2HHR9</accession>
<evidence type="ECO:0000313" key="2">
    <source>
        <dbReference type="EMBL" id="TCO28773.1"/>
    </source>
</evidence>
<comment type="caution">
    <text evidence="2">The sequence shown here is derived from an EMBL/GenBank/DDBJ whole genome shotgun (WGS) entry which is preliminary data.</text>
</comment>
<dbReference type="InterPro" id="IPR013783">
    <property type="entry name" value="Ig-like_fold"/>
</dbReference>
<gene>
    <name evidence="2" type="ORF">EV200_102190</name>
    <name evidence="1" type="ORF">GCM10011413_17430</name>
</gene>
<dbReference type="EMBL" id="SLWO01000002">
    <property type="protein sequence ID" value="TCO28773.1"/>
    <property type="molecule type" value="Genomic_DNA"/>
</dbReference>
<protein>
    <recommendedName>
        <fullName evidence="5">Fibronectin type-III domain-containing protein</fullName>
    </recommendedName>
</protein>
<dbReference type="AlphaFoldDB" id="A0A4R2HHR9"/>